<evidence type="ECO:0000313" key="2">
    <source>
        <dbReference type="Proteomes" id="UP000233556"/>
    </source>
</evidence>
<protein>
    <submittedName>
        <fullName evidence="1">Uncharacterized protein</fullName>
    </submittedName>
</protein>
<proteinExistence type="predicted"/>
<dbReference type="EMBL" id="KZ511769">
    <property type="protein sequence ID" value="PKU32123.1"/>
    <property type="molecule type" value="Genomic_DNA"/>
</dbReference>
<evidence type="ECO:0000313" key="1">
    <source>
        <dbReference type="EMBL" id="PKU32123.1"/>
    </source>
</evidence>
<keyword evidence="2" id="KW-1185">Reference proteome</keyword>
<organism evidence="1 2">
    <name type="scientific">Limosa lapponica baueri</name>
    <dbReference type="NCBI Taxonomy" id="1758121"/>
    <lineage>
        <taxon>Eukaryota</taxon>
        <taxon>Metazoa</taxon>
        <taxon>Chordata</taxon>
        <taxon>Craniata</taxon>
        <taxon>Vertebrata</taxon>
        <taxon>Euteleostomi</taxon>
        <taxon>Archelosauria</taxon>
        <taxon>Archosauria</taxon>
        <taxon>Dinosauria</taxon>
        <taxon>Saurischia</taxon>
        <taxon>Theropoda</taxon>
        <taxon>Coelurosauria</taxon>
        <taxon>Aves</taxon>
        <taxon>Neognathae</taxon>
        <taxon>Neoaves</taxon>
        <taxon>Charadriiformes</taxon>
        <taxon>Scolopacidae</taxon>
        <taxon>Limosa</taxon>
    </lineage>
</organism>
<gene>
    <name evidence="1" type="ORF">llap_17573</name>
</gene>
<name>A0A2I0TEA1_LIMLA</name>
<accession>A0A2I0TEA1</accession>
<sequence length="125" mass="13806">MESLVALHVNNLGLKAAFHRKVATSKKLSISKDAFRANNTLMPEADFLPKFISVQSLIYLHSNAQNKQKQKVAENEIQADLRNKSVPDSAVAKPFVPVFISEKKKTANTTDFGNGQFAVHVLQAN</sequence>
<dbReference type="AlphaFoldDB" id="A0A2I0TEA1"/>
<reference evidence="2" key="1">
    <citation type="submission" date="2017-11" db="EMBL/GenBank/DDBJ databases">
        <authorList>
            <person name="Lima N.C."/>
            <person name="Parody-Merino A.M."/>
            <person name="Battley P.F."/>
            <person name="Fidler A.E."/>
            <person name="Prosdocimi F."/>
        </authorList>
    </citation>
    <scope>NUCLEOTIDE SEQUENCE [LARGE SCALE GENOMIC DNA]</scope>
</reference>
<dbReference type="Proteomes" id="UP000233556">
    <property type="component" value="Unassembled WGS sequence"/>
</dbReference>
<reference evidence="2" key="2">
    <citation type="submission" date="2017-12" db="EMBL/GenBank/DDBJ databases">
        <title>Genome sequence of the Bar-tailed Godwit (Limosa lapponica baueri).</title>
        <authorList>
            <person name="Lima N.C.B."/>
            <person name="Parody-Merino A.M."/>
            <person name="Battley P.F."/>
            <person name="Fidler A.E."/>
            <person name="Prosdocimi F."/>
        </authorList>
    </citation>
    <scope>NUCLEOTIDE SEQUENCE [LARGE SCALE GENOMIC DNA]</scope>
</reference>